<dbReference type="Pfam" id="PF00700">
    <property type="entry name" value="Flagellin_C"/>
    <property type="match status" value="1"/>
</dbReference>
<dbReference type="InterPro" id="IPR001492">
    <property type="entry name" value="Flagellin"/>
</dbReference>
<dbReference type="eggNOG" id="COG1344">
    <property type="taxonomic scope" value="Bacteria"/>
</dbReference>
<comment type="function">
    <text evidence="3">Flagellin is the subunit protein which polymerizes to form the filaments of bacterial flagella.</text>
</comment>
<keyword evidence="3" id="KW-0964">Secreted</keyword>
<dbReference type="GO" id="GO:0005576">
    <property type="term" value="C:extracellular region"/>
    <property type="evidence" value="ECO:0007669"/>
    <property type="project" value="UniProtKB-SubCell"/>
</dbReference>
<reference evidence="6 7" key="1">
    <citation type="submission" date="2013-07" db="EMBL/GenBank/DDBJ databases">
        <title>Sulfurimonas hongkongensis AST-10 Genome Sequencing.</title>
        <authorList>
            <person name="Cai L."/>
            <person name="Zhang T."/>
        </authorList>
    </citation>
    <scope>NUCLEOTIDE SEQUENCE [LARGE SCALE GENOMIC DNA]</scope>
    <source>
        <strain evidence="6 7">AST-10</strain>
    </source>
</reference>
<dbReference type="PANTHER" id="PTHR42792:SF2">
    <property type="entry name" value="FLAGELLIN"/>
    <property type="match status" value="1"/>
</dbReference>
<dbReference type="GO" id="GO:0005198">
    <property type="term" value="F:structural molecule activity"/>
    <property type="evidence" value="ECO:0007669"/>
    <property type="project" value="UniProtKB-UniRule"/>
</dbReference>
<evidence type="ECO:0000256" key="1">
    <source>
        <dbReference type="ARBA" id="ARBA00005709"/>
    </source>
</evidence>
<feature type="domain" description="Flagellin C-terminal" evidence="5">
    <location>
        <begin position="328"/>
        <end position="409"/>
    </location>
</feature>
<evidence type="ECO:0000256" key="3">
    <source>
        <dbReference type="RuleBase" id="RU362073"/>
    </source>
</evidence>
<comment type="similarity">
    <text evidence="1 3">Belongs to the bacterial flagellin family.</text>
</comment>
<comment type="subcellular location">
    <subcellularLocation>
        <location evidence="3">Secreted</location>
    </subcellularLocation>
    <subcellularLocation>
        <location evidence="3">Bacterial flagellum</location>
    </subcellularLocation>
</comment>
<dbReference type="InterPro" id="IPR001029">
    <property type="entry name" value="Flagellin_N"/>
</dbReference>
<protein>
    <recommendedName>
        <fullName evidence="3">Flagellin</fullName>
    </recommendedName>
</protein>
<gene>
    <name evidence="6" type="ORF">M947_11045</name>
</gene>
<evidence type="ECO:0000259" key="4">
    <source>
        <dbReference type="Pfam" id="PF00669"/>
    </source>
</evidence>
<dbReference type="SUPFAM" id="SSF64518">
    <property type="entry name" value="Phase 1 flagellin"/>
    <property type="match status" value="1"/>
</dbReference>
<dbReference type="Gene3D" id="6.10.10.10">
    <property type="entry name" value="Flagellar export chaperone, C-terminal domain"/>
    <property type="match status" value="1"/>
</dbReference>
<dbReference type="Pfam" id="PF00669">
    <property type="entry name" value="Flagellin_N"/>
    <property type="match status" value="1"/>
</dbReference>
<evidence type="ECO:0000256" key="2">
    <source>
        <dbReference type="ARBA" id="ARBA00023143"/>
    </source>
</evidence>
<keyword evidence="2 3" id="KW-0975">Bacterial flagellum</keyword>
<dbReference type="OrthoDB" id="9796789at2"/>
<dbReference type="InterPro" id="IPR046358">
    <property type="entry name" value="Flagellin_C"/>
</dbReference>
<dbReference type="PRINTS" id="PR00207">
    <property type="entry name" value="FLAGELLIN"/>
</dbReference>
<accession>T0J025</accession>
<dbReference type="STRING" id="1172190.M947_11045"/>
<dbReference type="Gene3D" id="3.30.70.2120">
    <property type="match status" value="1"/>
</dbReference>
<evidence type="ECO:0000259" key="5">
    <source>
        <dbReference type="Pfam" id="PF00700"/>
    </source>
</evidence>
<dbReference type="Gene3D" id="1.20.1330.10">
    <property type="entry name" value="f41 fragment of flagellin, N-terminal domain"/>
    <property type="match status" value="1"/>
</dbReference>
<comment type="caution">
    <text evidence="6">The sequence shown here is derived from an EMBL/GenBank/DDBJ whole genome shotgun (WGS) entry which is preliminary data.</text>
</comment>
<dbReference type="AlphaFoldDB" id="T0J025"/>
<evidence type="ECO:0000313" key="6">
    <source>
        <dbReference type="EMBL" id="EQB34410.1"/>
    </source>
</evidence>
<dbReference type="PATRIC" id="fig|1172190.3.peg.2129"/>
<name>T0J025_9BACT</name>
<dbReference type="GO" id="GO:0009288">
    <property type="term" value="C:bacterial-type flagellum"/>
    <property type="evidence" value="ECO:0007669"/>
    <property type="project" value="UniProtKB-SubCell"/>
</dbReference>
<dbReference type="InterPro" id="IPR042187">
    <property type="entry name" value="Flagellin_C_sub2"/>
</dbReference>
<evidence type="ECO:0000313" key="7">
    <source>
        <dbReference type="Proteomes" id="UP000015520"/>
    </source>
</evidence>
<feature type="domain" description="Flagellin N-terminal" evidence="4">
    <location>
        <begin position="5"/>
        <end position="141"/>
    </location>
</feature>
<keyword evidence="7" id="KW-1185">Reference proteome</keyword>
<sequence>MGFRINTNIAAMNAHRNAQQTNLGLDKSLNSLSSGLRINKAADDASGMAIADSLRQQAQGLGQAVANANDGIGVVQTADGALEEYINISNTIRTKAIQAASDGQNLQSREAIQADIDRLMEEAQNIASTTSFNGQTLLNGAYENKSFHIGAYSGETVKLSIGDSQTHSVANNFAMTSSTTAATGPNTAGFGSTSAGAAAGTAGLTVTVGTGADQKTVNTGTVNITEGEHEAYEIAQQVVDAFNAKAQEDGVDVRASVFESSSSTPGAAIFAIRVDSSKDLSSMSITDNVNDGKSAAIQAAATAGANNNFSTIDVTTKDGAERAIIISDYALRDLDKTRSDIGSVQNQLESTIRNISVTQVNVQAAESQIRDVDFAAESANFSKLNILAQSGTYAMSQANAVQQNVMRLLQ</sequence>
<dbReference type="Proteomes" id="UP000015520">
    <property type="component" value="Unassembled WGS sequence"/>
</dbReference>
<proteinExistence type="inferred from homology"/>
<organism evidence="6 7">
    <name type="scientific">Sulfurimonas hongkongensis</name>
    <dbReference type="NCBI Taxonomy" id="1172190"/>
    <lineage>
        <taxon>Bacteria</taxon>
        <taxon>Pseudomonadati</taxon>
        <taxon>Campylobacterota</taxon>
        <taxon>Epsilonproteobacteria</taxon>
        <taxon>Campylobacterales</taxon>
        <taxon>Sulfurimonadaceae</taxon>
        <taxon>Sulfurimonas</taxon>
    </lineage>
</organism>
<dbReference type="EMBL" id="AUPZ01000019">
    <property type="protein sequence ID" value="EQB34410.1"/>
    <property type="molecule type" value="Genomic_DNA"/>
</dbReference>
<dbReference type="PANTHER" id="PTHR42792">
    <property type="entry name" value="FLAGELLIN"/>
    <property type="match status" value="1"/>
</dbReference>